<dbReference type="OrthoDB" id="2991036at2"/>
<comment type="similarity">
    <text evidence="1">Belongs to the FlgM family.</text>
</comment>
<dbReference type="Proteomes" id="UP000075430">
    <property type="component" value="Unassembled WGS sequence"/>
</dbReference>
<keyword evidence="5" id="KW-0805">Transcription regulation</keyword>
<dbReference type="GO" id="GO:0044781">
    <property type="term" value="P:bacterial-type flagellum organization"/>
    <property type="evidence" value="ECO:0007669"/>
    <property type="project" value="UniProtKB-KW"/>
</dbReference>
<dbReference type="SUPFAM" id="SSF101498">
    <property type="entry name" value="Anti-sigma factor FlgM"/>
    <property type="match status" value="1"/>
</dbReference>
<evidence type="ECO:0000256" key="5">
    <source>
        <dbReference type="ARBA" id="ARBA00023015"/>
    </source>
</evidence>
<keyword evidence="9" id="KW-0966">Cell projection</keyword>
<evidence type="ECO:0000256" key="1">
    <source>
        <dbReference type="ARBA" id="ARBA00005322"/>
    </source>
</evidence>
<dbReference type="InterPro" id="IPR031316">
    <property type="entry name" value="FlgM_C"/>
</dbReference>
<sequence>MKINQYGTQSVNPYQKNYEKQAVQKEAAKPKDKVEISSHAKELQNASDAVTNSRQEKIAQLKADIESGTYKIDSNSIAEKIVNFYKKQ</sequence>
<accession>A0A150F4S1</accession>
<keyword evidence="9" id="KW-0969">Cilium</keyword>
<dbReference type="EMBL" id="LSBA01000023">
    <property type="protein sequence ID" value="KXZ17191.1"/>
    <property type="molecule type" value="Genomic_DNA"/>
</dbReference>
<proteinExistence type="inferred from homology"/>
<evidence type="ECO:0000313" key="10">
    <source>
        <dbReference type="Proteomes" id="UP000075430"/>
    </source>
</evidence>
<comment type="caution">
    <text evidence="9">The sequence shown here is derived from an EMBL/GenBank/DDBJ whole genome shotgun (WGS) entry which is preliminary data.</text>
</comment>
<evidence type="ECO:0000256" key="7">
    <source>
        <dbReference type="SAM" id="MobiDB-lite"/>
    </source>
</evidence>
<evidence type="ECO:0000256" key="2">
    <source>
        <dbReference type="ARBA" id="ARBA00017823"/>
    </source>
</evidence>
<dbReference type="Pfam" id="PF04316">
    <property type="entry name" value="FlgM"/>
    <property type="match status" value="1"/>
</dbReference>
<keyword evidence="4" id="KW-1005">Bacterial flagellum biogenesis</keyword>
<dbReference type="AlphaFoldDB" id="A0A150F4S1"/>
<evidence type="ECO:0000259" key="8">
    <source>
        <dbReference type="Pfam" id="PF04316"/>
    </source>
</evidence>
<dbReference type="GO" id="GO:0045892">
    <property type="term" value="P:negative regulation of DNA-templated transcription"/>
    <property type="evidence" value="ECO:0007669"/>
    <property type="project" value="InterPro"/>
</dbReference>
<evidence type="ECO:0000313" key="9">
    <source>
        <dbReference type="EMBL" id="KXZ17191.1"/>
    </source>
</evidence>
<evidence type="ECO:0000256" key="3">
    <source>
        <dbReference type="ARBA" id="ARBA00022491"/>
    </source>
</evidence>
<gene>
    <name evidence="9" type="ORF">AXI58_02040</name>
</gene>
<evidence type="ECO:0000256" key="4">
    <source>
        <dbReference type="ARBA" id="ARBA00022795"/>
    </source>
</evidence>
<protein>
    <recommendedName>
        <fullName evidence="2">Negative regulator of flagellin synthesis</fullName>
    </recommendedName>
</protein>
<reference evidence="10" key="1">
    <citation type="submission" date="2016-02" db="EMBL/GenBank/DDBJ databases">
        <authorList>
            <person name="Dunlap C."/>
        </authorList>
    </citation>
    <scope>NUCLEOTIDE SEQUENCE [LARGE SCALE GENOMIC DNA]</scope>
    <source>
        <strain evidence="10">NRRL B-41092</strain>
    </source>
</reference>
<feature type="compositionally biased region" description="Polar residues" evidence="7">
    <location>
        <begin position="1"/>
        <end position="15"/>
    </location>
</feature>
<evidence type="ECO:0000256" key="6">
    <source>
        <dbReference type="ARBA" id="ARBA00023163"/>
    </source>
</evidence>
<name>A0A150F4S1_9BACI</name>
<feature type="region of interest" description="Disordered" evidence="7">
    <location>
        <begin position="1"/>
        <end position="53"/>
    </location>
</feature>
<keyword evidence="10" id="KW-1185">Reference proteome</keyword>
<keyword evidence="9" id="KW-0282">Flagellum</keyword>
<feature type="compositionally biased region" description="Polar residues" evidence="7">
    <location>
        <begin position="44"/>
        <end position="53"/>
    </location>
</feature>
<dbReference type="InterPro" id="IPR035890">
    <property type="entry name" value="Anti-sigma-28_factor_FlgM_sf"/>
</dbReference>
<feature type="compositionally biased region" description="Basic and acidic residues" evidence="7">
    <location>
        <begin position="17"/>
        <end position="42"/>
    </location>
</feature>
<organism evidence="9 10">
    <name type="scientific">Bacillus nakamurai</name>
    <dbReference type="NCBI Taxonomy" id="1793963"/>
    <lineage>
        <taxon>Bacteria</taxon>
        <taxon>Bacillati</taxon>
        <taxon>Bacillota</taxon>
        <taxon>Bacilli</taxon>
        <taxon>Bacillales</taxon>
        <taxon>Bacillaceae</taxon>
        <taxon>Bacillus</taxon>
    </lineage>
</organism>
<dbReference type="STRING" id="1793963.AXI58_02040"/>
<feature type="domain" description="Anti-sigma-28 factor FlgM C-terminal" evidence="8">
    <location>
        <begin position="32"/>
        <end position="83"/>
    </location>
</feature>
<keyword evidence="3" id="KW-0678">Repressor</keyword>
<dbReference type="RefSeq" id="WP_061522657.1">
    <property type="nucleotide sequence ID" value="NZ_JAJJBV010000011.1"/>
</dbReference>
<dbReference type="InterPro" id="IPR007412">
    <property type="entry name" value="FlgM"/>
</dbReference>
<dbReference type="NCBIfam" id="TIGR03824">
    <property type="entry name" value="FlgM_jcvi"/>
    <property type="match status" value="1"/>
</dbReference>
<keyword evidence="6" id="KW-0804">Transcription</keyword>